<keyword evidence="2" id="KW-1133">Transmembrane helix</keyword>
<evidence type="ECO:0000313" key="4">
    <source>
        <dbReference type="Proteomes" id="UP000256541"/>
    </source>
</evidence>
<feature type="region of interest" description="Disordered" evidence="1">
    <location>
        <begin position="66"/>
        <end position="92"/>
    </location>
</feature>
<dbReference type="Proteomes" id="UP000256541">
    <property type="component" value="Unassembled WGS sequence"/>
</dbReference>
<evidence type="ECO:0008006" key="5">
    <source>
        <dbReference type="Google" id="ProtNLM"/>
    </source>
</evidence>
<dbReference type="OrthoDB" id="3748887at2"/>
<evidence type="ECO:0000256" key="2">
    <source>
        <dbReference type="SAM" id="Phobius"/>
    </source>
</evidence>
<keyword evidence="2" id="KW-0472">Membrane</keyword>
<reference evidence="3 4" key="1">
    <citation type="submission" date="2017-04" db="EMBL/GenBank/DDBJ databases">
        <title>Comparative genome analysis of Subtercola boreus.</title>
        <authorList>
            <person name="Cho Y.-J."/>
            <person name="Cho A."/>
            <person name="Kim O.-S."/>
            <person name="Lee J.-I."/>
        </authorList>
    </citation>
    <scope>NUCLEOTIDE SEQUENCE [LARGE SCALE GENOMIC DNA]</scope>
    <source>
        <strain evidence="3 4">P27479</strain>
    </source>
</reference>
<evidence type="ECO:0000313" key="3">
    <source>
        <dbReference type="EMBL" id="RFA14529.1"/>
    </source>
</evidence>
<dbReference type="EMBL" id="NBXB01000028">
    <property type="protein sequence ID" value="RFA14529.1"/>
    <property type="molecule type" value="Genomic_DNA"/>
</dbReference>
<protein>
    <recommendedName>
        <fullName evidence="5">SHOCT domain-containing protein</fullName>
    </recommendedName>
</protein>
<feature type="compositionally biased region" description="Gly residues" evidence="1">
    <location>
        <begin position="66"/>
        <end position="89"/>
    </location>
</feature>
<sequence>MVSAALAGPAGTSLTHWGPWGGPGPGGGFGWLFLLIPLFWIGLFVLIFTLAARRRRRFWAANGGAPGWGAGGGGRGGHGWGPGWAGAGAAGTTSDAEKTLAERFARGDIDEVEYRARLEVLQSGRPAPSAGPVPPTKS</sequence>
<name>A0A3E0VYH0_9MICO</name>
<feature type="transmembrane region" description="Helical" evidence="2">
    <location>
        <begin position="29"/>
        <end position="52"/>
    </location>
</feature>
<keyword evidence="2" id="KW-0812">Transmembrane</keyword>
<evidence type="ECO:0000256" key="1">
    <source>
        <dbReference type="SAM" id="MobiDB-lite"/>
    </source>
</evidence>
<gene>
    <name evidence="3" type="ORF">B7R22_09590</name>
</gene>
<proteinExistence type="predicted"/>
<comment type="caution">
    <text evidence="3">The sequence shown here is derived from an EMBL/GenBank/DDBJ whole genome shotgun (WGS) entry which is preliminary data.</text>
</comment>
<accession>A0A3E0VYH0</accession>
<organism evidence="3 4">
    <name type="scientific">Subtercola boreus</name>
    <dbReference type="NCBI Taxonomy" id="120213"/>
    <lineage>
        <taxon>Bacteria</taxon>
        <taxon>Bacillati</taxon>
        <taxon>Actinomycetota</taxon>
        <taxon>Actinomycetes</taxon>
        <taxon>Micrococcales</taxon>
        <taxon>Microbacteriaceae</taxon>
        <taxon>Subtercola</taxon>
    </lineage>
</organism>
<dbReference type="AlphaFoldDB" id="A0A3E0VYH0"/>